<dbReference type="RefSeq" id="WP_064396056.1">
    <property type="nucleotide sequence ID" value="NZ_LQIR01000016.1"/>
</dbReference>
<dbReference type="Gene3D" id="3.40.50.1820">
    <property type="entry name" value="alpha/beta hydrolase"/>
    <property type="match status" value="1"/>
</dbReference>
<evidence type="ECO:0000313" key="2">
    <source>
        <dbReference type="EMBL" id="KUI16298.1"/>
    </source>
</evidence>
<comment type="caution">
    <text evidence="2">The sequence shown here is derived from an EMBL/GenBank/DDBJ whole genome shotgun (WGS) entry which is preliminary data.</text>
</comment>
<keyword evidence="3" id="KW-1185">Reference proteome</keyword>
<dbReference type="SUPFAM" id="SSF53474">
    <property type="entry name" value="alpha/beta-Hydrolases"/>
    <property type="match status" value="1"/>
</dbReference>
<dbReference type="InterPro" id="IPR050471">
    <property type="entry name" value="AB_hydrolase"/>
</dbReference>
<keyword evidence="2" id="KW-0378">Hydrolase</keyword>
<reference evidence="2 3" key="1">
    <citation type="submission" date="2016-01" db="EMBL/GenBank/DDBJ databases">
        <authorList>
            <consortium name="TB Trials Study Group"/>
            <person name="Sutton G."/>
            <person name="Brinkac L."/>
            <person name="Sanka R."/>
            <person name="Adams M."/>
            <person name="Lau E.L."/>
            <person name="Macaden R."/>
            <person name="Grewal H.M.S."/>
        </authorList>
    </citation>
    <scope>NUCLEOTIDE SEQUENCE [LARGE SCALE GENOMIC DNA]</scope>
    <source>
        <strain evidence="2 3">IS-1744</strain>
    </source>
</reference>
<dbReference type="PROSITE" id="PS50125">
    <property type="entry name" value="GUANYLATE_CYCLASE_2"/>
    <property type="match status" value="1"/>
</dbReference>
<dbReference type="GO" id="GO:0009190">
    <property type="term" value="P:cyclic nucleotide biosynthetic process"/>
    <property type="evidence" value="ECO:0007669"/>
    <property type="project" value="InterPro"/>
</dbReference>
<dbReference type="EMBL" id="LQIR01000016">
    <property type="protein sequence ID" value="KUI16298.1"/>
    <property type="molecule type" value="Genomic_DNA"/>
</dbReference>
<dbReference type="PANTHER" id="PTHR43433:SF8">
    <property type="entry name" value="BIFUNCTIONAL LIPASE_ADENYLATE CYCLASE LIPJ"/>
    <property type="match status" value="1"/>
</dbReference>
<dbReference type="GO" id="GO:0004016">
    <property type="term" value="F:adenylate cyclase activity"/>
    <property type="evidence" value="ECO:0007669"/>
    <property type="project" value="UniProtKB-ARBA"/>
</dbReference>
<dbReference type="InterPro" id="IPR029787">
    <property type="entry name" value="Nucleotide_cyclase"/>
</dbReference>
<dbReference type="GO" id="GO:0035556">
    <property type="term" value="P:intracellular signal transduction"/>
    <property type="evidence" value="ECO:0007669"/>
    <property type="project" value="InterPro"/>
</dbReference>
<dbReference type="InterPro" id="IPR029058">
    <property type="entry name" value="AB_hydrolase_fold"/>
</dbReference>
<proteinExistence type="predicted"/>
<dbReference type="Gene3D" id="3.30.70.1230">
    <property type="entry name" value="Nucleotide cyclase"/>
    <property type="match status" value="1"/>
</dbReference>
<dbReference type="InterPro" id="IPR000073">
    <property type="entry name" value="AB_hydrolase_1"/>
</dbReference>
<dbReference type="Pfam" id="PF00211">
    <property type="entry name" value="Guanylate_cyc"/>
    <property type="match status" value="1"/>
</dbReference>
<evidence type="ECO:0000313" key="3">
    <source>
        <dbReference type="Proteomes" id="UP000053707"/>
    </source>
</evidence>
<dbReference type="InterPro" id="IPR001054">
    <property type="entry name" value="A/G_cyclase"/>
</dbReference>
<dbReference type="PANTHER" id="PTHR43433">
    <property type="entry name" value="HYDROLASE, ALPHA/BETA FOLD FAMILY PROTEIN"/>
    <property type="match status" value="1"/>
</dbReference>
<sequence>MADGRVHYARNGDVRLAYRVFGDSGPVLVWSAGWAVSNVDTFDEPGSPYKPLVDIVAGSCQFVMWDRRGTGLSDPAGDMLTFDERVDDLRAVIDAVGVDRPALVGSSEGGSISILFAARYPERVSHLALYATAARFSQDCPDFPWGFTPAQIEAQLDEIDRCWGEGALADLFYGPMADAPGVRQMFGKMQRSIASPAMAKLRWRAFVDIDVRGVLGSVRAPTLVVARPHDRFVAIEAAQALAAGIPNARFHPLPAGSHGGFDVLEELCEVVLTFVGRSPSGPADERLLKTVMFTDIVGSTETLSRQGDTHWRHRLDAHDAVTDHVAALHGGVRANHTGDGVFLLFDSPSRAARCALELVPALASRSIPIRVGLHTGECERRGREWTGLAVHTGARIEAMATAGEILASRTVRDLSAGSGLRFESLGLHRLKGLPEDTEVFRVSPPD</sequence>
<dbReference type="SMART" id="SM00044">
    <property type="entry name" value="CYCc"/>
    <property type="match status" value="1"/>
</dbReference>
<gene>
    <name evidence="2" type="ORF">AU192_07555</name>
</gene>
<accession>A0A101A7Q4</accession>
<dbReference type="AlphaFoldDB" id="A0A101A7Q4"/>
<dbReference type="GO" id="GO:0016787">
    <property type="term" value="F:hydrolase activity"/>
    <property type="evidence" value="ECO:0007669"/>
    <property type="project" value="UniProtKB-KW"/>
</dbReference>
<dbReference type="CDD" id="cd07302">
    <property type="entry name" value="CHD"/>
    <property type="match status" value="1"/>
</dbReference>
<dbReference type="SUPFAM" id="SSF55073">
    <property type="entry name" value="Nucleotide cyclase"/>
    <property type="match status" value="1"/>
</dbReference>
<name>A0A101A7Q4_9MYCO</name>
<feature type="domain" description="Guanylate cyclase" evidence="1">
    <location>
        <begin position="290"/>
        <end position="397"/>
    </location>
</feature>
<evidence type="ECO:0000259" key="1">
    <source>
        <dbReference type="PROSITE" id="PS50125"/>
    </source>
</evidence>
<dbReference type="Proteomes" id="UP000053707">
    <property type="component" value="Unassembled WGS sequence"/>
</dbReference>
<dbReference type="Pfam" id="PF00561">
    <property type="entry name" value="Abhydrolase_1"/>
    <property type="match status" value="1"/>
</dbReference>
<organism evidence="2 3">
    <name type="scientific">Mycobacterium lehmannii</name>
    <dbReference type="NCBI Taxonomy" id="2048550"/>
    <lineage>
        <taxon>Bacteria</taxon>
        <taxon>Bacillati</taxon>
        <taxon>Actinomycetota</taxon>
        <taxon>Actinomycetes</taxon>
        <taxon>Mycobacteriales</taxon>
        <taxon>Mycobacteriaceae</taxon>
        <taxon>Mycobacterium</taxon>
    </lineage>
</organism>
<dbReference type="PRINTS" id="PR00111">
    <property type="entry name" value="ABHYDROLASE"/>
</dbReference>
<protein>
    <submittedName>
        <fullName evidence="2">Hydrolase</fullName>
    </submittedName>
</protein>